<protein>
    <submittedName>
        <fullName evidence="14">Amiloride-sensitive sodium channel</fullName>
    </submittedName>
</protein>
<accession>A0ABN7AY36</accession>
<evidence type="ECO:0000313" key="14">
    <source>
        <dbReference type="EMBL" id="BES96239.1"/>
    </source>
</evidence>
<evidence type="ECO:0000256" key="11">
    <source>
        <dbReference type="ARBA" id="ARBA00023303"/>
    </source>
</evidence>
<dbReference type="InterPro" id="IPR001873">
    <property type="entry name" value="ENaC"/>
</dbReference>
<keyword evidence="5 12" id="KW-0812">Transmembrane</keyword>
<gene>
    <name evidence="14" type="ORF">NTJ_09048</name>
</gene>
<evidence type="ECO:0000256" key="7">
    <source>
        <dbReference type="ARBA" id="ARBA00023053"/>
    </source>
</evidence>
<evidence type="ECO:0000313" key="15">
    <source>
        <dbReference type="Proteomes" id="UP001307889"/>
    </source>
</evidence>
<keyword evidence="8 12" id="KW-0406">Ion transport</keyword>
<reference evidence="14 15" key="1">
    <citation type="submission" date="2023-09" db="EMBL/GenBank/DDBJ databases">
        <title>Nesidiocoris tenuis whole genome shotgun sequence.</title>
        <authorList>
            <person name="Shibata T."/>
            <person name="Shimoda M."/>
            <person name="Kobayashi T."/>
            <person name="Uehara T."/>
        </authorList>
    </citation>
    <scope>NUCLEOTIDE SEQUENCE [LARGE SCALE GENOMIC DNA]</scope>
    <source>
        <strain evidence="14 15">Japan</strain>
    </source>
</reference>
<dbReference type="Gene3D" id="2.60.470.10">
    <property type="entry name" value="Acid-sensing ion channels like domains"/>
    <property type="match status" value="1"/>
</dbReference>
<evidence type="ECO:0000256" key="4">
    <source>
        <dbReference type="ARBA" id="ARBA00022461"/>
    </source>
</evidence>
<name>A0ABN7AY36_9HEMI</name>
<feature type="transmembrane region" description="Helical" evidence="13">
    <location>
        <begin position="35"/>
        <end position="56"/>
    </location>
</feature>
<evidence type="ECO:0000256" key="2">
    <source>
        <dbReference type="ARBA" id="ARBA00007193"/>
    </source>
</evidence>
<evidence type="ECO:0000256" key="8">
    <source>
        <dbReference type="ARBA" id="ARBA00023065"/>
    </source>
</evidence>
<proteinExistence type="inferred from homology"/>
<keyword evidence="9 13" id="KW-0472">Membrane</keyword>
<comment type="similarity">
    <text evidence="2 12">Belongs to the amiloride-sensitive sodium channel (TC 1.A.6) family.</text>
</comment>
<evidence type="ECO:0000256" key="3">
    <source>
        <dbReference type="ARBA" id="ARBA00022448"/>
    </source>
</evidence>
<dbReference type="Proteomes" id="UP001307889">
    <property type="component" value="Chromosome 7"/>
</dbReference>
<dbReference type="EMBL" id="AP028915">
    <property type="protein sequence ID" value="BES96239.1"/>
    <property type="molecule type" value="Genomic_DNA"/>
</dbReference>
<evidence type="ECO:0000256" key="6">
    <source>
        <dbReference type="ARBA" id="ARBA00022989"/>
    </source>
</evidence>
<evidence type="ECO:0000256" key="9">
    <source>
        <dbReference type="ARBA" id="ARBA00023136"/>
    </source>
</evidence>
<dbReference type="PRINTS" id="PR01078">
    <property type="entry name" value="AMINACHANNEL"/>
</dbReference>
<evidence type="ECO:0000256" key="1">
    <source>
        <dbReference type="ARBA" id="ARBA00004141"/>
    </source>
</evidence>
<feature type="transmembrane region" description="Helical" evidence="13">
    <location>
        <begin position="413"/>
        <end position="440"/>
    </location>
</feature>
<evidence type="ECO:0000256" key="10">
    <source>
        <dbReference type="ARBA" id="ARBA00023201"/>
    </source>
</evidence>
<keyword evidence="11 12" id="KW-0407">Ion channel</keyword>
<keyword evidence="6 13" id="KW-1133">Transmembrane helix</keyword>
<dbReference type="PANTHER" id="PTHR11690:SF175">
    <property type="entry name" value="PICKPOCKET 13-RELATED"/>
    <property type="match status" value="1"/>
</dbReference>
<dbReference type="Pfam" id="PF00858">
    <property type="entry name" value="ASC"/>
    <property type="match status" value="1"/>
</dbReference>
<evidence type="ECO:0000256" key="5">
    <source>
        <dbReference type="ARBA" id="ARBA00022692"/>
    </source>
</evidence>
<dbReference type="Gene3D" id="1.10.287.770">
    <property type="entry name" value="YojJ-like"/>
    <property type="match status" value="1"/>
</dbReference>
<evidence type="ECO:0000256" key="13">
    <source>
        <dbReference type="SAM" id="Phobius"/>
    </source>
</evidence>
<keyword evidence="3 12" id="KW-0813">Transport</keyword>
<comment type="subcellular location">
    <subcellularLocation>
        <location evidence="1">Membrane</location>
        <topology evidence="1">Multi-pass membrane protein</topology>
    </subcellularLocation>
</comment>
<organism evidence="14 15">
    <name type="scientific">Nesidiocoris tenuis</name>
    <dbReference type="NCBI Taxonomy" id="355587"/>
    <lineage>
        <taxon>Eukaryota</taxon>
        <taxon>Metazoa</taxon>
        <taxon>Ecdysozoa</taxon>
        <taxon>Arthropoda</taxon>
        <taxon>Hexapoda</taxon>
        <taxon>Insecta</taxon>
        <taxon>Pterygota</taxon>
        <taxon>Neoptera</taxon>
        <taxon>Paraneoptera</taxon>
        <taxon>Hemiptera</taxon>
        <taxon>Heteroptera</taxon>
        <taxon>Panheteroptera</taxon>
        <taxon>Cimicomorpha</taxon>
        <taxon>Miridae</taxon>
        <taxon>Dicyphina</taxon>
        <taxon>Nesidiocoris</taxon>
    </lineage>
</organism>
<keyword evidence="10 12" id="KW-0739">Sodium transport</keyword>
<sequence length="473" mass="54240">MKTKLFVIVRNFLEHTSLHGFRFIAERERHWSERFLWVILCATSWVGSGVLFQFSYTAFQENAVSFVVETSYLESNTRFPSVSVCEEENFARLHQKANELFGEDHDNNLDEVLRELAYFKGSAYNLKHVCNQGGIECPRGNFSELARKVRMNCEEIFEICWWIGTDMPFECCKHFVPTETELGTCFTLSDRNEKKLQDRGEPDWLDTTIYVDKPLPTIILGLNATAKVYLHSEYETPFLDSHLSNIFRPNPSHENHIQITIADTENSPEVRELSIYQRKCRFPDENDLQSADFYSYSACVVDCRRRAQMELCNCTSHFTPKTRPEDQCDFDGIICLGSHSSRFTVLKSKWSDKDGLACDCLPGCIGADFDIIVADYPDVPKDMDADFSYISIAILRFPTERYKRVAVRGMLDLVVSIGGAAGLFLGASLLTIVEVSYYFLFQAWTSKLLEENKLNPSEEEELKGENEPVVQKV</sequence>
<keyword evidence="15" id="KW-1185">Reference proteome</keyword>
<evidence type="ECO:0000256" key="12">
    <source>
        <dbReference type="RuleBase" id="RU000679"/>
    </source>
</evidence>
<keyword evidence="4 12" id="KW-0894">Sodium channel</keyword>
<keyword evidence="7" id="KW-0915">Sodium</keyword>
<dbReference type="PANTHER" id="PTHR11690">
    <property type="entry name" value="AMILORIDE-SENSITIVE SODIUM CHANNEL-RELATED"/>
    <property type="match status" value="1"/>
</dbReference>
<dbReference type="GO" id="GO:0034220">
    <property type="term" value="P:monoatomic ion transmembrane transport"/>
    <property type="evidence" value="ECO:0007669"/>
    <property type="project" value="UniProtKB-KW"/>
</dbReference>